<protein>
    <recommendedName>
        <fullName evidence="4">DUF1825 domain-containing protein</fullName>
    </recommendedName>
</protein>
<evidence type="ECO:0000313" key="3">
    <source>
        <dbReference type="Proteomes" id="UP000218702"/>
    </source>
</evidence>
<accession>A0A1Z4V534</accession>
<evidence type="ECO:0008006" key="4">
    <source>
        <dbReference type="Google" id="ProtNLM"/>
    </source>
</evidence>
<name>A0A1Z4V534_9CYAN</name>
<dbReference type="Proteomes" id="UP000218702">
    <property type="component" value="Chromosome"/>
</dbReference>
<dbReference type="KEGG" id="dcm:NIES806_28020"/>
<dbReference type="Pfam" id="PF08855">
    <property type="entry name" value="DUF1825"/>
    <property type="match status" value="1"/>
</dbReference>
<reference evidence="2 3" key="1">
    <citation type="submission" date="2017-06" db="EMBL/GenBank/DDBJ databases">
        <title>Genome sequencing of cyanobaciteial culture collection at National Institute for Environmental Studies (NIES).</title>
        <authorList>
            <person name="Hirose Y."/>
            <person name="Shimura Y."/>
            <person name="Fujisawa T."/>
            <person name="Nakamura Y."/>
            <person name="Kawachi M."/>
        </authorList>
    </citation>
    <scope>NUCLEOTIDE SEQUENCE [LARGE SCALE GENOMIC DNA]</scope>
    <source>
        <strain evidence="2 3">NIES-806</strain>
    </source>
</reference>
<dbReference type="InterPro" id="IPR014954">
    <property type="entry name" value="DUF1825"/>
</dbReference>
<evidence type="ECO:0000313" key="2">
    <source>
        <dbReference type="EMBL" id="BAZ86587.1"/>
    </source>
</evidence>
<sequence length="155" mass="18184">MKSSSEIPVKTPNLTEVVSPDESSTLELRHRGKIRSYSSNSIQLKKSKMGFFDSEIVQHEAKELFEDYQALIQLGNSYGKFDREGKKLFIEQMESMMDRYRVFMKRFELSEDFMAQMTIQQLKTQLGQFGVTPQQMFEQMNVTLERMKAELEKTK</sequence>
<keyword evidence="3" id="KW-1185">Reference proteome</keyword>
<evidence type="ECO:0000256" key="1">
    <source>
        <dbReference type="SAM" id="MobiDB-lite"/>
    </source>
</evidence>
<gene>
    <name evidence="2" type="ORF">NIES806_28020</name>
</gene>
<feature type="region of interest" description="Disordered" evidence="1">
    <location>
        <begin position="1"/>
        <end position="24"/>
    </location>
</feature>
<dbReference type="AlphaFoldDB" id="A0A1Z4V534"/>
<proteinExistence type="predicted"/>
<organism evidence="2 3">
    <name type="scientific">Dolichospermum compactum NIES-806</name>
    <dbReference type="NCBI Taxonomy" id="1973481"/>
    <lineage>
        <taxon>Bacteria</taxon>
        <taxon>Bacillati</taxon>
        <taxon>Cyanobacteriota</taxon>
        <taxon>Cyanophyceae</taxon>
        <taxon>Nostocales</taxon>
        <taxon>Aphanizomenonaceae</taxon>
        <taxon>Dolichospermum</taxon>
        <taxon>Dolichospermum compactum</taxon>
    </lineage>
</organism>
<dbReference type="EMBL" id="AP018316">
    <property type="protein sequence ID" value="BAZ86587.1"/>
    <property type="molecule type" value="Genomic_DNA"/>
</dbReference>